<dbReference type="EMBL" id="JMCC02000067">
    <property type="protein sequence ID" value="KIG14693.1"/>
    <property type="molecule type" value="Genomic_DNA"/>
</dbReference>
<proteinExistence type="predicted"/>
<organism evidence="1 2">
    <name type="scientific">Enhygromyxa salina</name>
    <dbReference type="NCBI Taxonomy" id="215803"/>
    <lineage>
        <taxon>Bacteria</taxon>
        <taxon>Pseudomonadati</taxon>
        <taxon>Myxococcota</taxon>
        <taxon>Polyangia</taxon>
        <taxon>Nannocystales</taxon>
        <taxon>Nannocystaceae</taxon>
        <taxon>Enhygromyxa</taxon>
    </lineage>
</organism>
<dbReference type="Proteomes" id="UP000031599">
    <property type="component" value="Unassembled WGS sequence"/>
</dbReference>
<dbReference type="AlphaFoldDB" id="A0A0C1ZUI8"/>
<sequence>MTGVLVDGIDSAVDERASARGAEVTALIKERAETLRPWSG</sequence>
<comment type="caution">
    <text evidence="1">The sequence shown here is derived from an EMBL/GenBank/DDBJ whole genome shotgun (WGS) entry which is preliminary data.</text>
</comment>
<evidence type="ECO:0000313" key="1">
    <source>
        <dbReference type="EMBL" id="KIG14693.1"/>
    </source>
</evidence>
<name>A0A0C1ZUI8_9BACT</name>
<accession>A0A0C1ZUI8</accession>
<reference evidence="1 2" key="1">
    <citation type="submission" date="2014-12" db="EMBL/GenBank/DDBJ databases">
        <title>Genome assembly of Enhygromyxa salina DSM 15201.</title>
        <authorList>
            <person name="Sharma G."/>
            <person name="Subramanian S."/>
        </authorList>
    </citation>
    <scope>NUCLEOTIDE SEQUENCE [LARGE SCALE GENOMIC DNA]</scope>
    <source>
        <strain evidence="1 2">DSM 15201</strain>
    </source>
</reference>
<evidence type="ECO:0000313" key="2">
    <source>
        <dbReference type="Proteomes" id="UP000031599"/>
    </source>
</evidence>
<gene>
    <name evidence="1" type="ORF">DB30_06419</name>
</gene>
<protein>
    <submittedName>
        <fullName evidence="1">Uncharacterized protein</fullName>
    </submittedName>
</protein>